<dbReference type="SMART" id="SM00869">
    <property type="entry name" value="Autotransporter"/>
    <property type="match status" value="1"/>
</dbReference>
<proteinExistence type="predicted"/>
<gene>
    <name evidence="3" type="ORF">V466_05050</name>
</gene>
<dbReference type="eggNOG" id="COG3468">
    <property type="taxonomic scope" value="Bacteria"/>
</dbReference>
<dbReference type="PROSITE" id="PS51208">
    <property type="entry name" value="AUTOTRANSPORTER"/>
    <property type="match status" value="1"/>
</dbReference>
<dbReference type="Pfam" id="PF03212">
    <property type="entry name" value="Pertactin"/>
    <property type="match status" value="1"/>
</dbReference>
<dbReference type="Gene3D" id="2.160.20.20">
    <property type="match status" value="1"/>
</dbReference>
<dbReference type="InterPro" id="IPR036709">
    <property type="entry name" value="Autotransporte_beta_dom_sf"/>
</dbReference>
<protein>
    <submittedName>
        <fullName evidence="3">Membrane protein</fullName>
    </submittedName>
</protein>
<dbReference type="GO" id="GO:0019867">
    <property type="term" value="C:outer membrane"/>
    <property type="evidence" value="ECO:0007669"/>
    <property type="project" value="InterPro"/>
</dbReference>
<dbReference type="SUPFAM" id="SSF51126">
    <property type="entry name" value="Pectin lyase-like"/>
    <property type="match status" value="1"/>
</dbReference>
<dbReference type="InterPro" id="IPR051551">
    <property type="entry name" value="Autotransporter_adhesion"/>
</dbReference>
<dbReference type="CDD" id="cd01343">
    <property type="entry name" value="PL1_Passenger_AT"/>
    <property type="match status" value="1"/>
</dbReference>
<name>A0A059L8N3_9PSED</name>
<comment type="caution">
    <text evidence="3">The sequence shown here is derived from an EMBL/GenBank/DDBJ whole genome shotgun (WGS) entry which is preliminary data.</text>
</comment>
<evidence type="ECO:0000313" key="3">
    <source>
        <dbReference type="EMBL" id="KDD70668.1"/>
    </source>
</evidence>
<dbReference type="SUPFAM" id="SSF103515">
    <property type="entry name" value="Autotransporter"/>
    <property type="match status" value="1"/>
</dbReference>
<dbReference type="PRINTS" id="PR01484">
    <property type="entry name" value="PRTACTNFAMLY"/>
</dbReference>
<dbReference type="InterPro" id="IPR005546">
    <property type="entry name" value="Autotransporte_beta"/>
</dbReference>
<dbReference type="InterPro" id="IPR003991">
    <property type="entry name" value="Pertactin_virulence_factor"/>
</dbReference>
<dbReference type="InterPro" id="IPR006315">
    <property type="entry name" value="OM_autotransptr_brl_dom"/>
</dbReference>
<sequence>MQRNLITEPPFPIRWSLIFTSMLLPFSSLTMAGNLVGGTTTITGGVPEQWSLNSNATLNVNGAQTLFINTDSSTLNVNAGITQQIAARNGSQVNLSGANVSGVGGLAAVVLVNSQANIVNSTITGNRVGLQVVRNANTLTGSTATVSGKSNITGVTGGALVSAFSRLDVTDSTIQGTGASSYGLRLASGQATATDSTIIGGQNGVTIGLDANSIQPATLNLNNTTVEGVTGSAIQVDFASAGSSTATITLNNSRLVAGNNTLLDVRGGATASFTVNNSTLSGNIVNEAGSTTDLVLQNSSVLTGNLENVSRATINDSSRWVLVGDGQIDNLTLNGGTVRFGADNAFYQLNVGQLAGNGRFELGTDFSTGQTDLLNVTGTASGRHELIISSSGVDPAAGQPVRVVQTGGGDAQFFMAREVDLGAFSYSLAKSGNDWILDPATRTVSPGARSVLALFNTASTVWSAEATSLRSRMGELRFNGGEGGAWGRTYGNKYNVADGSGVGYQQTQRGFTLGADAPLPFGDGQWLIGVMAGHSKSDLNLDGGTSGTVTSNYLGTYLTWIDAGSGYYLDGVLKLNRFRNEAKVGLSDGHRAKGDYDNTGLGGSIELGRNIKLADGYFIEPYTKWSGVVIQGRSFTLDNDMQADGDRTRSLVGEAGMTAGRTFALEGDLQVQPYVRVALGHEFAKNNEVKVNDNVFNNDLSGSRGEIAAGFAVAMTDRLQVHIDADYSKGKNIERPIGLNMGVRYGF</sequence>
<dbReference type="AlphaFoldDB" id="A0A059L8N3"/>
<dbReference type="RefSeq" id="WP_033055137.1">
    <property type="nucleotide sequence ID" value="NZ_AZQQ01000061.1"/>
</dbReference>
<organism evidence="3 4">
    <name type="scientific">Pseudomonas mandelii PD30</name>
    <dbReference type="NCBI Taxonomy" id="1419583"/>
    <lineage>
        <taxon>Bacteria</taxon>
        <taxon>Pseudomonadati</taxon>
        <taxon>Pseudomonadota</taxon>
        <taxon>Gammaproteobacteria</taxon>
        <taxon>Pseudomonadales</taxon>
        <taxon>Pseudomonadaceae</taxon>
        <taxon>Pseudomonas</taxon>
    </lineage>
</organism>
<evidence type="ECO:0000313" key="4">
    <source>
        <dbReference type="Proteomes" id="UP000026739"/>
    </source>
</evidence>
<evidence type="ECO:0000256" key="1">
    <source>
        <dbReference type="ARBA" id="ARBA00022729"/>
    </source>
</evidence>
<dbReference type="EMBL" id="AZQQ01000061">
    <property type="protein sequence ID" value="KDD70668.1"/>
    <property type="molecule type" value="Genomic_DNA"/>
</dbReference>
<dbReference type="Proteomes" id="UP000026739">
    <property type="component" value="Unassembled WGS sequence"/>
</dbReference>
<accession>A0A059L8N3</accession>
<reference evidence="3 4" key="1">
    <citation type="submission" date="2013-12" db="EMBL/GenBank/DDBJ databases">
        <authorList>
            <person name="Formusa P.A."/>
            <person name="Habash M."/>
            <person name="Lee H."/>
            <person name="Trevors J.T."/>
        </authorList>
    </citation>
    <scope>NUCLEOTIDE SEQUENCE [LARGE SCALE GENOMIC DNA]</scope>
    <source>
        <strain evidence="3 4">PD30</strain>
    </source>
</reference>
<dbReference type="PANTHER" id="PTHR35037:SF7">
    <property type="entry name" value="AUTOTRANSPORTER"/>
    <property type="match status" value="1"/>
</dbReference>
<dbReference type="InterPro" id="IPR011050">
    <property type="entry name" value="Pectin_lyase_fold/virulence"/>
</dbReference>
<keyword evidence="1" id="KW-0732">Signal</keyword>
<dbReference type="InterPro" id="IPR004899">
    <property type="entry name" value="Pertactin_central"/>
</dbReference>
<dbReference type="Gene3D" id="2.40.128.130">
    <property type="entry name" value="Autotransporter beta-domain"/>
    <property type="match status" value="1"/>
</dbReference>
<dbReference type="Pfam" id="PF03797">
    <property type="entry name" value="Autotransporter"/>
    <property type="match status" value="1"/>
</dbReference>
<evidence type="ECO:0000259" key="2">
    <source>
        <dbReference type="PROSITE" id="PS51208"/>
    </source>
</evidence>
<dbReference type="NCBIfam" id="TIGR01414">
    <property type="entry name" value="autotrans_barl"/>
    <property type="match status" value="1"/>
</dbReference>
<dbReference type="InterPro" id="IPR012332">
    <property type="entry name" value="Autotransporter_pectin_lyase_C"/>
</dbReference>
<dbReference type="PANTHER" id="PTHR35037">
    <property type="entry name" value="C-TERMINAL REGION OF AIDA-LIKE PROTEIN"/>
    <property type="match status" value="1"/>
</dbReference>
<feature type="domain" description="Autotransporter" evidence="2">
    <location>
        <begin position="478"/>
        <end position="747"/>
    </location>
</feature>